<sequence>MRSSLFGAAAAAVLSFVGLTAAADAEEWKTRSVYQVMIDRFARTDGSTDHECEYFRFCGGTWRGLINKLDYIQDMGFTAIQISPIVKNIDEHTAVGDAYHGYWSLDNYALNPKFGTEKDFRDLVDEVHKRGMLLMVDVVVNNMAQAFDNKVPPKIDYSKFNPFNDQKYFHDYCNVTRWEDPENYQNCWLYPYGVALADLKTESDEVVKEFQNWIKQLVANYSIDGLRIDAAKHVNDEFLPQFVEASGVFAWGEVLTGVTNDLCRYQTKGLLPGMPNYLEYYPLLQAFNGGSMEEVAKYRNEAASGCNDTSVLGSFIENHDMPRFAMYNEDMAIAKNAMTYTFLNDGIPTVYQGQEQHFKGNGTPYNREPLWISKYDKSAPLYQLTSTLNKVRNNAIKLSKDYVNTPAETLFNDVNHLCLRKGPYGSQVVFCINNQSSKGPKYELNISGGFHPGDKVVEVTRCRHTTADATGTITMYMGNGEPRVYVHADAIKGTGICSDTKEDGPVGNAASGVGSTAGIMIAALASWAVFFFA</sequence>
<keyword evidence="10" id="KW-0119">Carbohydrate metabolism</keyword>
<evidence type="ECO:0000256" key="12">
    <source>
        <dbReference type="PIRSR" id="PIRSR001024-1"/>
    </source>
</evidence>
<dbReference type="InterPro" id="IPR017853">
    <property type="entry name" value="GH"/>
</dbReference>
<dbReference type="GO" id="GO:0016052">
    <property type="term" value="P:carbohydrate catabolic process"/>
    <property type="evidence" value="ECO:0007669"/>
    <property type="project" value="InterPro"/>
</dbReference>
<evidence type="ECO:0000256" key="9">
    <source>
        <dbReference type="ARBA" id="ARBA00023180"/>
    </source>
</evidence>
<evidence type="ECO:0000256" key="11">
    <source>
        <dbReference type="ARBA" id="ARBA00023295"/>
    </source>
</evidence>
<dbReference type="InterPro" id="IPR015340">
    <property type="entry name" value="A_amylase_C_dom"/>
</dbReference>
<keyword evidence="17" id="KW-0732">Signal</keyword>
<evidence type="ECO:0000256" key="2">
    <source>
        <dbReference type="ARBA" id="ARBA00001913"/>
    </source>
</evidence>
<evidence type="ECO:0000313" key="20">
    <source>
        <dbReference type="Proteomes" id="UP000008066"/>
    </source>
</evidence>
<dbReference type="Gene3D" id="3.20.20.80">
    <property type="entry name" value="Glycosidases"/>
    <property type="match status" value="1"/>
</dbReference>
<evidence type="ECO:0000256" key="7">
    <source>
        <dbReference type="ARBA" id="ARBA00022837"/>
    </source>
</evidence>
<dbReference type="EMBL" id="GL988040">
    <property type="protein sequence ID" value="EGS22522.1"/>
    <property type="molecule type" value="Genomic_DNA"/>
</dbReference>
<dbReference type="Proteomes" id="UP000008066">
    <property type="component" value="Unassembled WGS sequence"/>
</dbReference>
<dbReference type="PANTHER" id="PTHR10357:SF208">
    <property type="entry name" value="ALPHA-AMYLASE"/>
    <property type="match status" value="1"/>
</dbReference>
<evidence type="ECO:0000256" key="5">
    <source>
        <dbReference type="ARBA" id="ARBA00022723"/>
    </source>
</evidence>
<feature type="disulfide bond" evidence="14">
    <location>
        <begin position="462"/>
        <end position="497"/>
    </location>
</feature>
<dbReference type="SUPFAM" id="SSF51445">
    <property type="entry name" value="(Trans)glycosidases"/>
    <property type="match status" value="1"/>
</dbReference>
<dbReference type="STRING" id="759272.G0S3D9"/>
<dbReference type="InterPro" id="IPR013777">
    <property type="entry name" value="A-amylase-like"/>
</dbReference>
<feature type="active site" description="Nucleophile" evidence="12">
    <location>
        <position position="229"/>
    </location>
</feature>
<evidence type="ECO:0000313" key="19">
    <source>
        <dbReference type="EMBL" id="EGS22522.1"/>
    </source>
</evidence>
<dbReference type="SUPFAM" id="SSF51011">
    <property type="entry name" value="Glycosyl hydrolase domain"/>
    <property type="match status" value="1"/>
</dbReference>
<gene>
    <name evidence="19" type="ORF">CTHT_0020660</name>
</gene>
<dbReference type="OrthoDB" id="204980at2759"/>
<dbReference type="GeneID" id="18256104"/>
<dbReference type="Gene3D" id="2.60.40.1180">
    <property type="entry name" value="Golgi alpha-mannosidase II"/>
    <property type="match status" value="1"/>
</dbReference>
<dbReference type="HOGENOM" id="CLU_006462_7_2_1"/>
<evidence type="ECO:0000256" key="4">
    <source>
        <dbReference type="ARBA" id="ARBA00012595"/>
    </source>
</evidence>
<protein>
    <recommendedName>
        <fullName evidence="4">alpha-amylase</fullName>
        <ecNumber evidence="4">3.2.1.1</ecNumber>
    </recommendedName>
</protein>
<keyword evidence="8 14" id="KW-1015">Disulfide bond</keyword>
<dbReference type="GO" id="GO:0005509">
    <property type="term" value="F:calcium ion binding"/>
    <property type="evidence" value="ECO:0007669"/>
    <property type="project" value="InterPro"/>
</dbReference>
<feature type="disulfide bond" evidence="14">
    <location>
        <begin position="52"/>
        <end position="58"/>
    </location>
</feature>
<evidence type="ECO:0000256" key="15">
    <source>
        <dbReference type="PIRSR" id="PIRSR001024-5"/>
    </source>
</evidence>
<evidence type="ECO:0000256" key="17">
    <source>
        <dbReference type="SAM" id="SignalP"/>
    </source>
</evidence>
<dbReference type="FunFam" id="3.20.20.80:FF:000120">
    <property type="entry name" value="Alpha-amylase A"/>
    <property type="match status" value="1"/>
</dbReference>
<comment type="cofactor">
    <cofactor evidence="2">
        <name>Ca(2+)</name>
        <dbReference type="ChEBI" id="CHEBI:29108"/>
    </cofactor>
</comment>
<keyword evidence="16" id="KW-0472">Membrane</keyword>
<feature type="domain" description="Glycosyl hydrolase family 13 catalytic" evidence="18">
    <location>
        <begin position="35"/>
        <end position="392"/>
    </location>
</feature>
<dbReference type="OMA" id="HGYWIAD"/>
<feature type="disulfide bond" evidence="14">
    <location>
        <begin position="173"/>
        <end position="187"/>
    </location>
</feature>
<dbReference type="RefSeq" id="XP_006692541.1">
    <property type="nucleotide sequence ID" value="XM_006692478.1"/>
</dbReference>
<dbReference type="SMART" id="SM00642">
    <property type="entry name" value="Aamy"/>
    <property type="match status" value="1"/>
</dbReference>
<dbReference type="PIRSF" id="PIRSF001024">
    <property type="entry name" value="Alph-amyl_fung"/>
    <property type="match status" value="1"/>
</dbReference>
<dbReference type="InterPro" id="IPR013780">
    <property type="entry name" value="Glyco_hydro_b"/>
</dbReference>
<comment type="similarity">
    <text evidence="3">Belongs to the glycosyl hydrolase 13 family.</text>
</comment>
<feature type="binding site" evidence="15">
    <location>
        <position position="257"/>
    </location>
    <ligand>
        <name>substrate</name>
    </ligand>
</feature>
<evidence type="ECO:0000259" key="18">
    <source>
        <dbReference type="SMART" id="SM00642"/>
    </source>
</evidence>
<dbReference type="Pfam" id="PF00128">
    <property type="entry name" value="Alpha-amylase"/>
    <property type="match status" value="1"/>
</dbReference>
<reference evidence="19 20" key="1">
    <citation type="journal article" date="2011" name="Cell">
        <title>Insight into structure and assembly of the nuclear pore complex by utilizing the genome of a eukaryotic thermophile.</title>
        <authorList>
            <person name="Amlacher S."/>
            <person name="Sarges P."/>
            <person name="Flemming D."/>
            <person name="van Noort V."/>
            <person name="Kunze R."/>
            <person name="Devos D.P."/>
            <person name="Arumugam M."/>
            <person name="Bork P."/>
            <person name="Hurt E."/>
        </authorList>
    </citation>
    <scope>NUCLEOTIDE SEQUENCE [LARGE SCALE GENOMIC DNA]</scope>
    <source>
        <strain evidence="20">DSM 1495 / CBS 144.50 / IMI 039719</strain>
    </source>
</reference>
<evidence type="ECO:0000256" key="8">
    <source>
        <dbReference type="ARBA" id="ARBA00023157"/>
    </source>
</evidence>
<keyword evidence="7" id="KW-0106">Calcium</keyword>
<keyword evidence="16" id="KW-0812">Transmembrane</keyword>
<dbReference type="eggNOG" id="KOG0471">
    <property type="taxonomic scope" value="Eukaryota"/>
</dbReference>
<dbReference type="CDD" id="cd11319">
    <property type="entry name" value="AmyAc_euk_AmyA"/>
    <property type="match status" value="1"/>
</dbReference>
<keyword evidence="20" id="KW-1185">Reference proteome</keyword>
<evidence type="ECO:0000256" key="10">
    <source>
        <dbReference type="ARBA" id="ARBA00023277"/>
    </source>
</evidence>
<feature type="binding site" evidence="15">
    <location>
        <position position="320"/>
    </location>
    <ligand>
        <name>substrate</name>
    </ligand>
</feature>
<feature type="signal peptide" evidence="17">
    <location>
        <begin position="1"/>
        <end position="25"/>
    </location>
</feature>
<feature type="active site" description="Proton donor" evidence="12">
    <location>
        <position position="253"/>
    </location>
</feature>
<feature type="transmembrane region" description="Helical" evidence="16">
    <location>
        <begin position="509"/>
        <end position="532"/>
    </location>
</feature>
<keyword evidence="6" id="KW-0378">Hydrolase</keyword>
<evidence type="ECO:0000256" key="1">
    <source>
        <dbReference type="ARBA" id="ARBA00000548"/>
    </source>
</evidence>
<accession>G0S3D9</accession>
<dbReference type="Pfam" id="PF09260">
    <property type="entry name" value="A_amylase_dom_C"/>
    <property type="match status" value="1"/>
</dbReference>
<name>G0S3D9_CHATD</name>
<keyword evidence="11" id="KW-0326">Glycosidase</keyword>
<dbReference type="GO" id="GO:0004556">
    <property type="term" value="F:alpha-amylase activity"/>
    <property type="evidence" value="ECO:0007669"/>
    <property type="project" value="UniProtKB-EC"/>
</dbReference>
<dbReference type="KEGG" id="cthr:CTHT_0020660"/>
<feature type="disulfide bond" evidence="14">
    <location>
        <begin position="263"/>
        <end position="306"/>
    </location>
</feature>
<keyword evidence="5" id="KW-0479">Metal-binding</keyword>
<feature type="binding site" evidence="15">
    <location>
        <position position="227"/>
    </location>
    <ligand>
        <name>substrate</name>
    </ligand>
</feature>
<comment type="catalytic activity">
    <reaction evidence="1">
        <text>Endohydrolysis of (1-&gt;4)-alpha-D-glucosidic linkages in polysaccharides containing three or more (1-&gt;4)-alpha-linked D-glucose units.</text>
        <dbReference type="EC" id="3.2.1.1"/>
    </reaction>
</comment>
<feature type="binding site" evidence="15">
    <location>
        <position position="367"/>
    </location>
    <ligand>
        <name>substrate</name>
    </ligand>
</feature>
<evidence type="ECO:0000256" key="3">
    <source>
        <dbReference type="ARBA" id="ARBA00008061"/>
    </source>
</evidence>
<evidence type="ECO:0000256" key="14">
    <source>
        <dbReference type="PIRSR" id="PIRSR001024-4"/>
    </source>
</evidence>
<organism evidence="20">
    <name type="scientific">Chaetomium thermophilum (strain DSM 1495 / CBS 144.50 / IMI 039719)</name>
    <name type="common">Thermochaetoides thermophila</name>
    <dbReference type="NCBI Taxonomy" id="759272"/>
    <lineage>
        <taxon>Eukaryota</taxon>
        <taxon>Fungi</taxon>
        <taxon>Dikarya</taxon>
        <taxon>Ascomycota</taxon>
        <taxon>Pezizomycotina</taxon>
        <taxon>Sordariomycetes</taxon>
        <taxon>Sordariomycetidae</taxon>
        <taxon>Sordariales</taxon>
        <taxon>Chaetomiaceae</taxon>
        <taxon>Thermochaetoides</taxon>
    </lineage>
</organism>
<feature type="chain" id="PRO_5003408793" description="alpha-amylase" evidence="17">
    <location>
        <begin position="26"/>
        <end position="533"/>
    </location>
</feature>
<feature type="binding site" evidence="15">
    <location>
        <position position="103"/>
    </location>
    <ligand>
        <name>substrate</name>
    </ligand>
</feature>
<dbReference type="SMR" id="G0S3D9"/>
<evidence type="ECO:0000256" key="13">
    <source>
        <dbReference type="PIRSR" id="PIRSR001024-2"/>
    </source>
</evidence>
<feature type="site" description="Transition state stabilizer" evidence="13">
    <location>
        <position position="320"/>
    </location>
</feature>
<keyword evidence="16" id="KW-1133">Transmembrane helix</keyword>
<proteinExistence type="inferred from homology"/>
<dbReference type="InterPro" id="IPR006047">
    <property type="entry name" value="GH13_cat_dom"/>
</dbReference>
<evidence type="ECO:0000256" key="6">
    <source>
        <dbReference type="ARBA" id="ARBA00022801"/>
    </source>
</evidence>
<evidence type="ECO:0000256" key="16">
    <source>
        <dbReference type="SAM" id="Phobius"/>
    </source>
</evidence>
<dbReference type="EC" id="3.2.1.1" evidence="4"/>
<keyword evidence="9" id="KW-0325">Glycoprotein</keyword>
<dbReference type="PANTHER" id="PTHR10357">
    <property type="entry name" value="ALPHA-AMYLASE FAMILY MEMBER"/>
    <property type="match status" value="1"/>
</dbReference>
<dbReference type="AlphaFoldDB" id="G0S3D9"/>